<evidence type="ECO:0000256" key="3">
    <source>
        <dbReference type="ARBA" id="ARBA00023125"/>
    </source>
</evidence>
<dbReference type="InterPro" id="IPR008967">
    <property type="entry name" value="p53-like_TF_DNA-bd_sf"/>
</dbReference>
<dbReference type="SUPFAM" id="SSF49417">
    <property type="entry name" value="p53-like transcription factors"/>
    <property type="match status" value="1"/>
</dbReference>
<dbReference type="GO" id="GO:0000981">
    <property type="term" value="F:DNA-binding transcription factor activity, RNA polymerase II-specific"/>
    <property type="evidence" value="ECO:0007669"/>
    <property type="project" value="TreeGrafter"/>
</dbReference>
<comment type="caution">
    <text evidence="6">Lacks conserved residue(s) required for the propagation of feature annotation.</text>
</comment>
<dbReference type="InterPro" id="IPR001699">
    <property type="entry name" value="TF_T-box"/>
</dbReference>
<dbReference type="FunFam" id="2.60.40.820:FF:000001">
    <property type="entry name" value="T-box transcription factor TBX18"/>
    <property type="match status" value="1"/>
</dbReference>
<keyword evidence="2" id="KW-0805">Transcription regulation</keyword>
<dbReference type="Gene3D" id="2.60.40.820">
    <property type="entry name" value="Transcription factor, T-box"/>
    <property type="match status" value="1"/>
</dbReference>
<dbReference type="PANTHER" id="PTHR11267:SF116">
    <property type="entry name" value="T-BOX TRANSCRIPTION FACTOR TBX22"/>
    <property type="match status" value="1"/>
</dbReference>
<dbReference type="STRING" id="48699.ENSPLAP00000010451"/>
<evidence type="ECO:0000256" key="1">
    <source>
        <dbReference type="ARBA" id="ARBA00004123"/>
    </source>
</evidence>
<dbReference type="PROSITE" id="PS01264">
    <property type="entry name" value="TBOX_2"/>
    <property type="match status" value="1"/>
</dbReference>
<evidence type="ECO:0000256" key="4">
    <source>
        <dbReference type="ARBA" id="ARBA00023163"/>
    </source>
</evidence>
<dbReference type="Pfam" id="PF00907">
    <property type="entry name" value="T-box"/>
    <property type="match status" value="1"/>
</dbReference>
<evidence type="ECO:0000313" key="10">
    <source>
        <dbReference type="Ensembl" id="ENSPLAP00000010451.1"/>
    </source>
</evidence>
<keyword evidence="5 6" id="KW-0539">Nucleus</keyword>
<comment type="subcellular location">
    <subcellularLocation>
        <location evidence="1 6">Nucleus</location>
    </subcellularLocation>
</comment>
<dbReference type="PROSITE" id="PS50252">
    <property type="entry name" value="TBOX_3"/>
    <property type="match status" value="1"/>
</dbReference>
<dbReference type="InterPro" id="IPR046360">
    <property type="entry name" value="T-box_DNA-bd"/>
</dbReference>
<feature type="chain" id="PRO_5017244499" evidence="8">
    <location>
        <begin position="22"/>
        <end position="408"/>
    </location>
</feature>
<dbReference type="InterPro" id="IPR018186">
    <property type="entry name" value="TF_T-box_CS"/>
</dbReference>
<evidence type="ECO:0000256" key="8">
    <source>
        <dbReference type="SAM" id="SignalP"/>
    </source>
</evidence>
<sequence length="408" mass="45460">MVFFFLYIYIFFFLVIFPGLSEHTASQMTVAGSWRPGDAPGQSGPEESDPGPEESDSRPDREVRAELQGSELWKRFYEIGTEMIITKAGRRMFPSVRVKVRNLDPCQQYYVAMDVMPVDSKRYRYVYHSSQWMVAGNTDHSCISPRLYVHPDSPCTGETWMRQVISFDRVKLTNNEMDDKGHIILQSMHKYKPRVHIIRHDPRMDLSQIQSLPAEGVNTFSFPETEFTTVTAYQNQQVTGTAKNFLPLSSSSPLLPFSCPDAALHALTLPLFGKASTATPSISPLPGRVFSSLGADGLKGLPSLPPLADLPLLSALQGKKPLHCRDPCLHRSPGSSPCLVPLHSPLSPPGSSLLPHLSDTTTPYCLYSYSFPLSPQLTAISRHGKLSEDTTDCLLRHPAWQQTSNHCL</sequence>
<dbReference type="AlphaFoldDB" id="A0A3B3UCD4"/>
<evidence type="ECO:0000256" key="7">
    <source>
        <dbReference type="SAM" id="MobiDB-lite"/>
    </source>
</evidence>
<dbReference type="PRINTS" id="PR00937">
    <property type="entry name" value="TBOX"/>
</dbReference>
<evidence type="ECO:0000256" key="6">
    <source>
        <dbReference type="PROSITE-ProRule" id="PRU00201"/>
    </source>
</evidence>
<reference evidence="10" key="1">
    <citation type="submission" date="2025-08" db="UniProtKB">
        <authorList>
            <consortium name="Ensembl"/>
        </authorList>
    </citation>
    <scope>IDENTIFICATION</scope>
</reference>
<dbReference type="GO" id="GO:0045893">
    <property type="term" value="P:positive regulation of DNA-templated transcription"/>
    <property type="evidence" value="ECO:0007669"/>
    <property type="project" value="InterPro"/>
</dbReference>
<proteinExistence type="predicted"/>
<protein>
    <submittedName>
        <fullName evidence="10">T-box transcription factor 22</fullName>
    </submittedName>
</protein>
<name>A0A3B3UCD4_9TELE</name>
<feature type="region of interest" description="Disordered" evidence="7">
    <location>
        <begin position="31"/>
        <end position="64"/>
    </location>
</feature>
<accession>A0A3B3UCD4</accession>
<dbReference type="GO" id="GO:0000978">
    <property type="term" value="F:RNA polymerase II cis-regulatory region sequence-specific DNA binding"/>
    <property type="evidence" value="ECO:0007669"/>
    <property type="project" value="InterPro"/>
</dbReference>
<evidence type="ECO:0000313" key="11">
    <source>
        <dbReference type="Proteomes" id="UP000261500"/>
    </source>
</evidence>
<dbReference type="GO" id="GO:0005634">
    <property type="term" value="C:nucleus"/>
    <property type="evidence" value="ECO:0007669"/>
    <property type="project" value="UniProtKB-SubCell"/>
</dbReference>
<dbReference type="Ensembl" id="ENSPLAT00000017545.1">
    <property type="protein sequence ID" value="ENSPLAP00000010451.1"/>
    <property type="gene ID" value="ENSPLAG00000013371.1"/>
</dbReference>
<evidence type="ECO:0000259" key="9">
    <source>
        <dbReference type="PROSITE" id="PS50252"/>
    </source>
</evidence>
<dbReference type="PROSITE" id="PS01283">
    <property type="entry name" value="TBOX_1"/>
    <property type="match status" value="1"/>
</dbReference>
<dbReference type="SMART" id="SM00425">
    <property type="entry name" value="TBOX"/>
    <property type="match status" value="1"/>
</dbReference>
<organism evidence="10 11">
    <name type="scientific">Poecilia latipinna</name>
    <name type="common">sailfin molly</name>
    <dbReference type="NCBI Taxonomy" id="48699"/>
    <lineage>
        <taxon>Eukaryota</taxon>
        <taxon>Metazoa</taxon>
        <taxon>Chordata</taxon>
        <taxon>Craniata</taxon>
        <taxon>Vertebrata</taxon>
        <taxon>Euteleostomi</taxon>
        <taxon>Actinopterygii</taxon>
        <taxon>Neopterygii</taxon>
        <taxon>Teleostei</taxon>
        <taxon>Neoteleostei</taxon>
        <taxon>Acanthomorphata</taxon>
        <taxon>Ovalentaria</taxon>
        <taxon>Atherinomorphae</taxon>
        <taxon>Cyprinodontiformes</taxon>
        <taxon>Poeciliidae</taxon>
        <taxon>Poeciliinae</taxon>
        <taxon>Poecilia</taxon>
    </lineage>
</organism>
<dbReference type="GO" id="GO:0001708">
    <property type="term" value="P:cell fate specification"/>
    <property type="evidence" value="ECO:0007669"/>
    <property type="project" value="TreeGrafter"/>
</dbReference>
<dbReference type="GO" id="GO:0000785">
    <property type="term" value="C:chromatin"/>
    <property type="evidence" value="ECO:0007669"/>
    <property type="project" value="TreeGrafter"/>
</dbReference>
<feature type="domain" description="T-box" evidence="9">
    <location>
        <begin position="67"/>
        <end position="239"/>
    </location>
</feature>
<keyword evidence="3 6" id="KW-0238">DNA-binding</keyword>
<keyword evidence="11" id="KW-1185">Reference proteome</keyword>
<dbReference type="Proteomes" id="UP000261500">
    <property type="component" value="Unplaced"/>
</dbReference>
<dbReference type="GeneTree" id="ENSGT00940000161206"/>
<keyword evidence="8" id="KW-0732">Signal</keyword>
<evidence type="ECO:0000256" key="2">
    <source>
        <dbReference type="ARBA" id="ARBA00023015"/>
    </source>
</evidence>
<evidence type="ECO:0000256" key="5">
    <source>
        <dbReference type="ARBA" id="ARBA00023242"/>
    </source>
</evidence>
<feature type="signal peptide" evidence="8">
    <location>
        <begin position="1"/>
        <end position="21"/>
    </location>
</feature>
<feature type="compositionally biased region" description="Basic and acidic residues" evidence="7">
    <location>
        <begin position="55"/>
        <end position="64"/>
    </location>
</feature>
<keyword evidence="4" id="KW-0804">Transcription</keyword>
<dbReference type="PANTHER" id="PTHR11267">
    <property type="entry name" value="T-BOX PROTEIN-RELATED"/>
    <property type="match status" value="1"/>
</dbReference>
<dbReference type="InterPro" id="IPR036960">
    <property type="entry name" value="T-box_sf"/>
</dbReference>
<reference evidence="10" key="2">
    <citation type="submission" date="2025-09" db="UniProtKB">
        <authorList>
            <consortium name="Ensembl"/>
        </authorList>
    </citation>
    <scope>IDENTIFICATION</scope>
</reference>